<feature type="region of interest" description="Disordered" evidence="4">
    <location>
        <begin position="66"/>
        <end position="89"/>
    </location>
</feature>
<dbReference type="SMART" id="SM01328">
    <property type="entry name" value="zf-3CxxC"/>
    <property type="match status" value="1"/>
</dbReference>
<feature type="region of interest" description="Disordered" evidence="4">
    <location>
        <begin position="1"/>
        <end position="43"/>
    </location>
</feature>
<proteinExistence type="predicted"/>
<reference evidence="6" key="1">
    <citation type="submission" date="2017-08" db="EMBL/GenBank/DDBJ databases">
        <authorList>
            <person name="Polle J.E."/>
            <person name="Barry K."/>
            <person name="Cushman J."/>
            <person name="Schmutz J."/>
            <person name="Tran D."/>
            <person name="Hathwaick L.T."/>
            <person name="Yim W.C."/>
            <person name="Jenkins J."/>
            <person name="Mckie-Krisberg Z.M."/>
            <person name="Prochnik S."/>
            <person name="Lindquist E."/>
            <person name="Dockter R.B."/>
            <person name="Adam C."/>
            <person name="Molina H."/>
            <person name="Bunkerborg J."/>
            <person name="Jin E."/>
            <person name="Buchheim M."/>
            <person name="Magnuson J."/>
        </authorList>
    </citation>
    <scope>NUCLEOTIDE SEQUENCE</scope>
    <source>
        <strain evidence="6">CCAP 19/18</strain>
    </source>
</reference>
<dbReference type="Pfam" id="PF17180">
    <property type="entry name" value="Zn_ribbon_3CxxC_2"/>
    <property type="match status" value="1"/>
</dbReference>
<evidence type="ECO:0000256" key="4">
    <source>
        <dbReference type="SAM" id="MobiDB-lite"/>
    </source>
</evidence>
<sequence>MMLPFRWQASSLPKRSIPVAAKKQGSNKPKEHAEKPRLTPYQGPDRKFGLFRCTCGRRWASGNSWANFGQKPLERSANPSKPEKPHPQELCGKCRALGHYCGNRKLS</sequence>
<keyword evidence="7" id="KW-1185">Reference proteome</keyword>
<dbReference type="InterPro" id="IPR027377">
    <property type="entry name" value="ZAR1/RTP1-5-like_Znf-3CxxC"/>
</dbReference>
<keyword evidence="2" id="KW-0863">Zinc-finger</keyword>
<evidence type="ECO:0000313" key="7">
    <source>
        <dbReference type="Proteomes" id="UP000815325"/>
    </source>
</evidence>
<evidence type="ECO:0000256" key="3">
    <source>
        <dbReference type="ARBA" id="ARBA00022833"/>
    </source>
</evidence>
<feature type="compositionally biased region" description="Basic and acidic residues" evidence="4">
    <location>
        <begin position="28"/>
        <end position="37"/>
    </location>
</feature>
<gene>
    <name evidence="6" type="ORF">DUNSADRAFT_1649</name>
</gene>
<organism evidence="6 7">
    <name type="scientific">Dunaliella salina</name>
    <name type="common">Green alga</name>
    <name type="synonym">Protococcus salinus</name>
    <dbReference type="NCBI Taxonomy" id="3046"/>
    <lineage>
        <taxon>Eukaryota</taxon>
        <taxon>Viridiplantae</taxon>
        <taxon>Chlorophyta</taxon>
        <taxon>core chlorophytes</taxon>
        <taxon>Chlorophyceae</taxon>
        <taxon>CS clade</taxon>
        <taxon>Chlamydomonadales</taxon>
        <taxon>Dunaliellaceae</taxon>
        <taxon>Dunaliella</taxon>
    </lineage>
</organism>
<accession>A0ABQ7GWW2</accession>
<keyword evidence="3" id="KW-0862">Zinc</keyword>
<dbReference type="InterPro" id="IPR033446">
    <property type="entry name" value="ZCCHC24_Znf-3CxxC"/>
</dbReference>
<evidence type="ECO:0000256" key="1">
    <source>
        <dbReference type="ARBA" id="ARBA00022723"/>
    </source>
</evidence>
<evidence type="ECO:0000256" key="2">
    <source>
        <dbReference type="ARBA" id="ARBA00022771"/>
    </source>
</evidence>
<evidence type="ECO:0000259" key="5">
    <source>
        <dbReference type="SMART" id="SM01328"/>
    </source>
</evidence>
<feature type="domain" description="3CxxC-type" evidence="5">
    <location>
        <begin position="46"/>
        <end position="97"/>
    </location>
</feature>
<dbReference type="EMBL" id="MU069555">
    <property type="protein sequence ID" value="KAF5839104.1"/>
    <property type="molecule type" value="Genomic_DNA"/>
</dbReference>
<keyword evidence="1" id="KW-0479">Metal-binding</keyword>
<name>A0ABQ7GWW2_DUNSA</name>
<dbReference type="Proteomes" id="UP000815325">
    <property type="component" value="Unassembled WGS sequence"/>
</dbReference>
<protein>
    <recommendedName>
        <fullName evidence="5">3CxxC-type domain-containing protein</fullName>
    </recommendedName>
</protein>
<evidence type="ECO:0000313" key="6">
    <source>
        <dbReference type="EMBL" id="KAF5839104.1"/>
    </source>
</evidence>
<comment type="caution">
    <text evidence="6">The sequence shown here is derived from an EMBL/GenBank/DDBJ whole genome shotgun (WGS) entry which is preliminary data.</text>
</comment>